<evidence type="ECO:0000256" key="1">
    <source>
        <dbReference type="ARBA" id="ARBA00008685"/>
    </source>
</evidence>
<keyword evidence="5 19" id="KW-0732">Signal</keyword>
<evidence type="ECO:0000256" key="7">
    <source>
        <dbReference type="ARBA" id="ARBA00023018"/>
    </source>
</evidence>
<feature type="binding site" evidence="16">
    <location>
        <position position="104"/>
    </location>
    <ligand>
        <name>L-glutamate</name>
        <dbReference type="ChEBI" id="CHEBI:29985"/>
    </ligand>
</feature>
<evidence type="ECO:0000259" key="20">
    <source>
        <dbReference type="SMART" id="SM00079"/>
    </source>
</evidence>
<keyword evidence="4 19" id="KW-0812">Transmembrane</keyword>
<evidence type="ECO:0000313" key="22">
    <source>
        <dbReference type="Proteomes" id="UP000504632"/>
    </source>
</evidence>
<evidence type="ECO:0000256" key="12">
    <source>
        <dbReference type="ARBA" id="ARBA00023257"/>
    </source>
</evidence>
<evidence type="ECO:0000256" key="11">
    <source>
        <dbReference type="ARBA" id="ARBA00023180"/>
    </source>
</evidence>
<feature type="site" description="Crucial to convey clamshell closure to channel opening" evidence="17">
    <location>
        <position position="248"/>
    </location>
</feature>
<dbReference type="SMART" id="SM00918">
    <property type="entry name" value="Lig_chan-Glu_bd"/>
    <property type="match status" value="1"/>
</dbReference>
<dbReference type="SUPFAM" id="SSF81324">
    <property type="entry name" value="Voltage-gated potassium channels"/>
    <property type="match status" value="1"/>
</dbReference>
<organism evidence="22 23">
    <name type="scientific">Chanos chanos</name>
    <name type="common">Milkfish</name>
    <name type="synonym">Mugil chanos</name>
    <dbReference type="NCBI Taxonomy" id="29144"/>
    <lineage>
        <taxon>Eukaryota</taxon>
        <taxon>Metazoa</taxon>
        <taxon>Chordata</taxon>
        <taxon>Craniata</taxon>
        <taxon>Vertebrata</taxon>
        <taxon>Euteleostomi</taxon>
        <taxon>Actinopterygii</taxon>
        <taxon>Neopterygii</taxon>
        <taxon>Teleostei</taxon>
        <taxon>Ostariophysi</taxon>
        <taxon>Gonorynchiformes</taxon>
        <taxon>Chanidae</taxon>
        <taxon>Chanos</taxon>
    </lineage>
</organism>
<evidence type="ECO:0000256" key="9">
    <source>
        <dbReference type="ARBA" id="ARBA00023136"/>
    </source>
</evidence>
<dbReference type="AlphaFoldDB" id="A0A6J2W5J8"/>
<feature type="transmembrane region" description="Helical" evidence="19">
    <location>
        <begin position="399"/>
        <end position="416"/>
    </location>
</feature>
<protein>
    <recommendedName>
        <fullName evidence="19">Glutamate receptor</fullName>
    </recommendedName>
</protein>
<dbReference type="GeneID" id="115820078"/>
<keyword evidence="13 19" id="KW-1071">Ligand-gated ion channel</keyword>
<feature type="transmembrane region" description="Helical" evidence="19">
    <location>
        <begin position="150"/>
        <end position="168"/>
    </location>
</feature>
<keyword evidence="10 19" id="KW-0675">Receptor</keyword>
<feature type="disulfide bond" evidence="18">
    <location>
        <begin position="328"/>
        <end position="381"/>
    </location>
</feature>
<dbReference type="PRINTS" id="PR00177">
    <property type="entry name" value="NMDARECEPTOR"/>
</dbReference>
<feature type="chain" id="PRO_5027151129" description="Glutamate receptor" evidence="19">
    <location>
        <begin position="24"/>
        <end position="462"/>
    </location>
</feature>
<dbReference type="PANTHER" id="PTHR18966">
    <property type="entry name" value="IONOTROPIC GLUTAMATE RECEPTOR"/>
    <property type="match status" value="1"/>
</dbReference>
<gene>
    <name evidence="23" type="primary">si:ch211-251b21.1</name>
</gene>
<evidence type="ECO:0000256" key="6">
    <source>
        <dbReference type="ARBA" id="ARBA00022989"/>
    </source>
</evidence>
<proteinExistence type="inferred from homology"/>
<comment type="similarity">
    <text evidence="1 19">Belongs to the glutamate-gated ion channel (TC 1.A.10.1) family.</text>
</comment>
<evidence type="ECO:0000256" key="2">
    <source>
        <dbReference type="ARBA" id="ARBA00022448"/>
    </source>
</evidence>
<dbReference type="Pfam" id="PF00060">
    <property type="entry name" value="Lig_chan"/>
    <property type="match status" value="1"/>
</dbReference>
<evidence type="ECO:0000256" key="4">
    <source>
        <dbReference type="ARBA" id="ARBA00022692"/>
    </source>
</evidence>
<dbReference type="InterPro" id="IPR019594">
    <property type="entry name" value="Glu/Gly-bd"/>
</dbReference>
<evidence type="ECO:0000256" key="19">
    <source>
        <dbReference type="RuleBase" id="RU367118"/>
    </source>
</evidence>
<evidence type="ECO:0000256" key="18">
    <source>
        <dbReference type="PIRSR" id="PIRSR601508-3"/>
    </source>
</evidence>
<keyword evidence="11" id="KW-0325">Glycoprotein</keyword>
<dbReference type="InterPro" id="IPR001320">
    <property type="entry name" value="Iontro_rcpt_C"/>
</dbReference>
<feature type="signal peptide" evidence="19">
    <location>
        <begin position="1"/>
        <end position="23"/>
    </location>
</feature>
<dbReference type="FunFam" id="1.10.287.70:FF:000143">
    <property type="entry name" value="Probable glutamate receptor"/>
    <property type="match status" value="1"/>
</dbReference>
<comment type="subcellular location">
    <subcellularLocation>
        <location evidence="15 19">Postsynaptic cell membrane</location>
        <topology evidence="15 19">Multi-pass membrane protein</topology>
    </subcellularLocation>
</comment>
<evidence type="ECO:0000256" key="8">
    <source>
        <dbReference type="ARBA" id="ARBA00023065"/>
    </source>
</evidence>
<reference evidence="23" key="1">
    <citation type="submission" date="2025-08" db="UniProtKB">
        <authorList>
            <consortium name="RefSeq"/>
        </authorList>
    </citation>
    <scope>IDENTIFICATION</scope>
</reference>
<evidence type="ECO:0000256" key="13">
    <source>
        <dbReference type="ARBA" id="ARBA00023286"/>
    </source>
</evidence>
<feature type="binding site" evidence="16">
    <location>
        <position position="102"/>
    </location>
    <ligand>
        <name>L-glutamate</name>
        <dbReference type="ChEBI" id="CHEBI:29985"/>
    </ligand>
</feature>
<evidence type="ECO:0000256" key="16">
    <source>
        <dbReference type="PIRSR" id="PIRSR601508-1"/>
    </source>
</evidence>
<dbReference type="GO" id="GO:0045211">
    <property type="term" value="C:postsynaptic membrane"/>
    <property type="evidence" value="ECO:0007669"/>
    <property type="project" value="UniProtKB-SubCell"/>
</dbReference>
<dbReference type="OrthoDB" id="5984008at2759"/>
<evidence type="ECO:0000256" key="5">
    <source>
        <dbReference type="ARBA" id="ARBA00022729"/>
    </source>
</evidence>
<dbReference type="CDD" id="cd13685">
    <property type="entry name" value="PBP2_iGluR_non_NMDA_like"/>
    <property type="match status" value="1"/>
</dbReference>
<keyword evidence="18" id="KW-1015">Disulfide bond</keyword>
<dbReference type="RefSeq" id="XP_030639394.1">
    <property type="nucleotide sequence ID" value="XM_030783534.1"/>
</dbReference>
<sequence length="462" mass="50543">MGTMAREGHILLIAMLLTGVCNADPQILSVTTVQQEPYTMSKGSTLEGYCVDLLSALSKKLGFLYNVHLVKDGKYGKIDESGSWTGMIGEIVRGEADLAIAPLTVTAAREAAVDMSQPFMQTGLSFIMKKDFTSDEQDHLSLLNPFSTEIWVGILIAYLVTSICIYLAARISPYEWDKPQTEENHFSLLHSFWYAAGALTLQGAGPHPKALSGRVIAAIWWLFSLGLLACYLANLNSWMQSDNKQRSLTSFEDLANQDIIEYGTVKGGSSQAFFQNSQTPTYRKIYEEMERKQSYSMTTEEGIRRAQEGSYAFIGEAVSLDLAMARYCDLQRSPEVIAMRGYGIAAPLGSPIVKNLSVAILQLSQSGELDDLYNKWWHNSCPADDAKVLSLKITNLKGIFLLLALGLTVGVLLALLELGAKSHTAASAEEKSCCSVLSSELSQRFGGSGEKMPAQTSEKCKA</sequence>
<evidence type="ECO:0000256" key="15">
    <source>
        <dbReference type="ARBA" id="ARBA00034104"/>
    </source>
</evidence>
<keyword evidence="7 19" id="KW-0770">Synapse</keyword>
<keyword evidence="22" id="KW-1185">Reference proteome</keyword>
<feature type="transmembrane region" description="Helical" evidence="19">
    <location>
        <begin position="188"/>
        <end position="205"/>
    </location>
</feature>
<feature type="binding site" evidence="16">
    <location>
        <position position="270"/>
    </location>
    <ligand>
        <name>L-glutamate</name>
        <dbReference type="ChEBI" id="CHEBI:29985"/>
    </ligand>
</feature>
<dbReference type="InterPro" id="IPR015683">
    <property type="entry name" value="Ionotropic_Glu_rcpt"/>
</dbReference>
<dbReference type="GO" id="GO:0038023">
    <property type="term" value="F:signaling receptor activity"/>
    <property type="evidence" value="ECO:0007669"/>
    <property type="project" value="InterPro"/>
</dbReference>
<evidence type="ECO:0000259" key="21">
    <source>
        <dbReference type="SMART" id="SM00918"/>
    </source>
</evidence>
<dbReference type="SMART" id="SM00079">
    <property type="entry name" value="PBPe"/>
    <property type="match status" value="1"/>
</dbReference>
<dbReference type="InterPro" id="IPR001508">
    <property type="entry name" value="Iono_Glu_rcpt_met"/>
</dbReference>
<dbReference type="Proteomes" id="UP000504632">
    <property type="component" value="Chromosome 9"/>
</dbReference>
<keyword evidence="9 19" id="KW-0472">Membrane</keyword>
<dbReference type="GO" id="GO:0015276">
    <property type="term" value="F:ligand-gated monoatomic ion channel activity"/>
    <property type="evidence" value="ECO:0007669"/>
    <property type="project" value="InterPro"/>
</dbReference>
<comment type="function">
    <text evidence="19">Receptor for glutamate that functions as a ligand-gated ion channel in the central nervous system and plays an important role in excitatory synaptic transmission. L-glutamate acts as an excitatory neurotransmitter at many synapses in the central nervous system.</text>
</comment>
<feature type="binding site" evidence="16">
    <location>
        <position position="109"/>
    </location>
    <ligand>
        <name>L-glutamate</name>
        <dbReference type="ChEBI" id="CHEBI:29985"/>
    </ligand>
</feature>
<feature type="binding site" evidence="16">
    <location>
        <position position="269"/>
    </location>
    <ligand>
        <name>L-glutamate</name>
        <dbReference type="ChEBI" id="CHEBI:29985"/>
    </ligand>
</feature>
<keyword evidence="8 19" id="KW-0406">Ion transport</keyword>
<keyword evidence="3 19" id="KW-1003">Cell membrane</keyword>
<dbReference type="Gene3D" id="1.10.287.70">
    <property type="match status" value="1"/>
</dbReference>
<feature type="domain" description="Ionotropic glutamate receptor L-glutamate and glycine-binding" evidence="21">
    <location>
        <begin position="37"/>
        <end position="93"/>
    </location>
</feature>
<dbReference type="Gene3D" id="3.40.190.10">
    <property type="entry name" value="Periplasmic binding protein-like II"/>
    <property type="match status" value="2"/>
</dbReference>
<feature type="domain" description="Ionotropic glutamate receptor C-terminal" evidence="20">
    <location>
        <begin position="27"/>
        <end position="379"/>
    </location>
</feature>
<name>A0A6J2W5J8_CHACN</name>
<accession>A0A6J2W5J8</accession>
<evidence type="ECO:0000256" key="17">
    <source>
        <dbReference type="PIRSR" id="PIRSR601508-2"/>
    </source>
</evidence>
<dbReference type="Pfam" id="PF10613">
    <property type="entry name" value="Lig_chan-Glu_bd"/>
    <property type="match status" value="1"/>
</dbReference>
<dbReference type="FunFam" id="3.40.190.10:FF:000364">
    <property type="entry name" value="Si:dkey-183j2.10"/>
    <property type="match status" value="1"/>
</dbReference>
<keyword evidence="12 19" id="KW-0628">Postsynaptic cell membrane</keyword>
<evidence type="ECO:0000256" key="3">
    <source>
        <dbReference type="ARBA" id="ARBA00022475"/>
    </source>
</evidence>
<keyword evidence="14 19" id="KW-0407">Ion channel</keyword>
<feature type="binding site" evidence="16">
    <location>
        <position position="316"/>
    </location>
    <ligand>
        <name>L-glutamate</name>
        <dbReference type="ChEBI" id="CHEBI:29985"/>
    </ligand>
</feature>
<dbReference type="SUPFAM" id="SSF53850">
    <property type="entry name" value="Periplasmic binding protein-like II"/>
    <property type="match status" value="1"/>
</dbReference>
<evidence type="ECO:0000313" key="23">
    <source>
        <dbReference type="RefSeq" id="XP_030639394.1"/>
    </source>
</evidence>
<dbReference type="InParanoid" id="A0A6J2W5J8"/>
<keyword evidence="6 19" id="KW-1133">Transmembrane helix</keyword>
<evidence type="ECO:0000256" key="14">
    <source>
        <dbReference type="ARBA" id="ARBA00023303"/>
    </source>
</evidence>
<feature type="transmembrane region" description="Helical" evidence="19">
    <location>
        <begin position="211"/>
        <end position="234"/>
    </location>
</feature>
<evidence type="ECO:0000256" key="10">
    <source>
        <dbReference type="ARBA" id="ARBA00023170"/>
    </source>
</evidence>
<keyword evidence="2 19" id="KW-0813">Transport</keyword>